<evidence type="ECO:0000313" key="2">
    <source>
        <dbReference type="EMBL" id="RAU18565.1"/>
    </source>
</evidence>
<proteinExistence type="predicted"/>
<dbReference type="Proteomes" id="UP000250744">
    <property type="component" value="Unassembled WGS sequence"/>
</dbReference>
<dbReference type="PANTHER" id="PTHR40072">
    <property type="entry name" value="MOLYBDOPTERIN-GUANINE DINUCLEOTIDE BIOSYNTHESIS ADAPTER PROTEIN-RELATED"/>
    <property type="match status" value="1"/>
</dbReference>
<gene>
    <name evidence="2" type="primary">mobB</name>
    <name evidence="2" type="ORF">DN062_07260</name>
</gene>
<protein>
    <submittedName>
        <fullName evidence="2">Molybdopterin-guanine dinucleotide biosynthesis protein B</fullName>
    </submittedName>
</protein>
<dbReference type="SUPFAM" id="SSF52540">
    <property type="entry name" value="P-loop containing nucleoside triphosphate hydrolases"/>
    <property type="match status" value="1"/>
</dbReference>
<comment type="caution">
    <text evidence="2">The sequence shown here is derived from an EMBL/GenBank/DDBJ whole genome shotgun (WGS) entry which is preliminary data.</text>
</comment>
<dbReference type="CDD" id="cd03116">
    <property type="entry name" value="MobB"/>
    <property type="match status" value="1"/>
</dbReference>
<dbReference type="PANTHER" id="PTHR40072:SF1">
    <property type="entry name" value="MOLYBDOPTERIN-GUANINE DINUCLEOTIDE BIOSYNTHESIS ADAPTER PROTEIN"/>
    <property type="match status" value="1"/>
</dbReference>
<dbReference type="NCBIfam" id="TIGR00176">
    <property type="entry name" value="mobB"/>
    <property type="match status" value="1"/>
</dbReference>
<evidence type="ECO:0000259" key="1">
    <source>
        <dbReference type="Pfam" id="PF03205"/>
    </source>
</evidence>
<organism evidence="2 3">
    <name type="scientific">Nitrincola tibetensis</name>
    <dbReference type="NCBI Taxonomy" id="2219697"/>
    <lineage>
        <taxon>Bacteria</taxon>
        <taxon>Pseudomonadati</taxon>
        <taxon>Pseudomonadota</taxon>
        <taxon>Gammaproteobacteria</taxon>
        <taxon>Oceanospirillales</taxon>
        <taxon>Oceanospirillaceae</taxon>
        <taxon>Nitrincola</taxon>
    </lineage>
</organism>
<dbReference type="InterPro" id="IPR052539">
    <property type="entry name" value="MGD_biosynthesis_adapter"/>
</dbReference>
<sequence length="187" mass="20674">MSEFPLPLLGFAAWSGTGKTTLLTQLLPRLKERGLRVGCIKHAHHDFDVDIPGKDSYELRHAGASQMLIASAKRSALMIESARPELPDLHSLVSQLHLSELDLILVEGFKAETYPKIELYRACVGKPLLYPNDPTIIAVATDSLAELSQDCPLPVLDINSITQIEQFVLDMSQLSHMSPASQVRLYD</sequence>
<name>A0A364NNV3_9GAMM</name>
<dbReference type="FunFam" id="3.40.50.300:FF:000920">
    <property type="entry name" value="Molybdopterin-guanine dinucleotide biosynthesis protein B"/>
    <property type="match status" value="1"/>
</dbReference>
<dbReference type="Gene3D" id="3.40.50.300">
    <property type="entry name" value="P-loop containing nucleotide triphosphate hydrolases"/>
    <property type="match status" value="1"/>
</dbReference>
<dbReference type="GO" id="GO:0006777">
    <property type="term" value="P:Mo-molybdopterin cofactor biosynthetic process"/>
    <property type="evidence" value="ECO:0007669"/>
    <property type="project" value="InterPro"/>
</dbReference>
<dbReference type="GO" id="GO:0005525">
    <property type="term" value="F:GTP binding"/>
    <property type="evidence" value="ECO:0007669"/>
    <property type="project" value="InterPro"/>
</dbReference>
<dbReference type="OrthoDB" id="9804758at2"/>
<dbReference type="Pfam" id="PF03205">
    <property type="entry name" value="MobB"/>
    <property type="match status" value="1"/>
</dbReference>
<dbReference type="AlphaFoldDB" id="A0A364NNV3"/>
<feature type="domain" description="Molybdopterin-guanine dinucleotide biosynthesis protein B (MobB)" evidence="1">
    <location>
        <begin position="9"/>
        <end position="142"/>
    </location>
</feature>
<dbReference type="InterPro" id="IPR027417">
    <property type="entry name" value="P-loop_NTPase"/>
</dbReference>
<dbReference type="RefSeq" id="WP_112158670.1">
    <property type="nucleotide sequence ID" value="NZ_QKRX01000004.1"/>
</dbReference>
<dbReference type="EMBL" id="QKRX01000004">
    <property type="protein sequence ID" value="RAU18565.1"/>
    <property type="molecule type" value="Genomic_DNA"/>
</dbReference>
<evidence type="ECO:0000313" key="3">
    <source>
        <dbReference type="Proteomes" id="UP000250744"/>
    </source>
</evidence>
<accession>A0A364NNV3</accession>
<dbReference type="InterPro" id="IPR004435">
    <property type="entry name" value="MobB_dom"/>
</dbReference>
<reference evidence="2 3" key="1">
    <citation type="submission" date="2018-06" db="EMBL/GenBank/DDBJ databases">
        <title>Nitrincola tibetense sp. nov., isolated from Lake XuguoCo on Tibetan Plateau.</title>
        <authorList>
            <person name="Xing P."/>
        </authorList>
    </citation>
    <scope>NUCLEOTIDE SEQUENCE [LARGE SCALE GENOMIC DNA]</scope>
    <source>
        <strain evidence="3">xg18</strain>
    </source>
</reference>
<keyword evidence="3" id="KW-1185">Reference proteome</keyword>